<name>A0AA43V2U8_ECOLX</name>
<comment type="cofactor">
    <cofactor evidence="1">
        <name>FMNH2</name>
        <dbReference type="ChEBI" id="CHEBI:57618"/>
    </cofactor>
</comment>
<evidence type="ECO:0000256" key="3">
    <source>
        <dbReference type="ARBA" id="ARBA00008014"/>
    </source>
</evidence>
<comment type="caution">
    <text evidence="9">The sequence shown here is derived from an EMBL/GenBank/DDBJ whole genome shotgun (WGS) entry which is preliminary data.</text>
</comment>
<dbReference type="GO" id="GO:0010181">
    <property type="term" value="F:FMN binding"/>
    <property type="evidence" value="ECO:0007669"/>
    <property type="project" value="TreeGrafter"/>
</dbReference>
<dbReference type="GO" id="GO:0009073">
    <property type="term" value="P:aromatic amino acid family biosynthetic process"/>
    <property type="evidence" value="ECO:0007669"/>
    <property type="project" value="UniProtKB-KW"/>
</dbReference>
<evidence type="ECO:0000256" key="2">
    <source>
        <dbReference type="ARBA" id="ARBA00005044"/>
    </source>
</evidence>
<evidence type="ECO:0000256" key="6">
    <source>
        <dbReference type="ARBA" id="ARBA00022630"/>
    </source>
</evidence>
<proteinExistence type="inferred from homology"/>
<feature type="non-terminal residue" evidence="9">
    <location>
        <position position="1"/>
    </location>
</feature>
<dbReference type="Proteomes" id="UP000460351">
    <property type="component" value="Unassembled WGS sequence"/>
</dbReference>
<comment type="similarity">
    <text evidence="3">Belongs to the chorismate synthase family.</text>
</comment>
<dbReference type="Pfam" id="PF01264">
    <property type="entry name" value="Chorismate_synt"/>
    <property type="match status" value="1"/>
</dbReference>
<dbReference type="PANTHER" id="PTHR21085">
    <property type="entry name" value="CHORISMATE SYNTHASE"/>
    <property type="match status" value="1"/>
</dbReference>
<protein>
    <recommendedName>
        <fullName evidence="4">chorismate synthase</fullName>
        <ecNumber evidence="4">4.2.3.5</ecNumber>
    </recommendedName>
</protein>
<dbReference type="Gene3D" id="3.60.150.10">
    <property type="entry name" value="Chorismate synthase AroC"/>
    <property type="match status" value="1"/>
</dbReference>
<keyword evidence="6" id="KW-0285">Flavoprotein</keyword>
<accession>A0AA43V2U8</accession>
<dbReference type="GO" id="GO:0009423">
    <property type="term" value="P:chorismate biosynthetic process"/>
    <property type="evidence" value="ECO:0007669"/>
    <property type="project" value="TreeGrafter"/>
</dbReference>
<dbReference type="InterPro" id="IPR000453">
    <property type="entry name" value="Chorismate_synth"/>
</dbReference>
<keyword evidence="5" id="KW-0028">Amino-acid biosynthesis</keyword>
<dbReference type="GO" id="GO:0005829">
    <property type="term" value="C:cytosol"/>
    <property type="evidence" value="ECO:0007669"/>
    <property type="project" value="TreeGrafter"/>
</dbReference>
<dbReference type="AlphaFoldDB" id="A0AA43V2U8"/>
<evidence type="ECO:0000313" key="10">
    <source>
        <dbReference type="Proteomes" id="UP000460351"/>
    </source>
</evidence>
<dbReference type="InterPro" id="IPR035904">
    <property type="entry name" value="Chorismate_synth_AroC_sf"/>
</dbReference>
<evidence type="ECO:0000256" key="8">
    <source>
        <dbReference type="ARBA" id="ARBA00023239"/>
    </source>
</evidence>
<dbReference type="SUPFAM" id="SSF103263">
    <property type="entry name" value="Chorismate synthase, AroC"/>
    <property type="match status" value="1"/>
</dbReference>
<dbReference type="GO" id="GO:0004107">
    <property type="term" value="F:chorismate synthase activity"/>
    <property type="evidence" value="ECO:0007669"/>
    <property type="project" value="UniProtKB-EC"/>
</dbReference>
<evidence type="ECO:0000256" key="1">
    <source>
        <dbReference type="ARBA" id="ARBA00001914"/>
    </source>
</evidence>
<dbReference type="PANTHER" id="PTHR21085:SF0">
    <property type="entry name" value="CHORISMATE SYNTHASE"/>
    <property type="match status" value="1"/>
</dbReference>
<evidence type="ECO:0000256" key="4">
    <source>
        <dbReference type="ARBA" id="ARBA00013036"/>
    </source>
</evidence>
<dbReference type="EC" id="4.2.3.5" evidence="4"/>
<feature type="non-terminal residue" evidence="9">
    <location>
        <position position="181"/>
    </location>
</feature>
<evidence type="ECO:0000313" key="9">
    <source>
        <dbReference type="EMBL" id="MQS33942.1"/>
    </source>
</evidence>
<dbReference type="InterPro" id="IPR020541">
    <property type="entry name" value="Chorismate_synthase_CS"/>
</dbReference>
<dbReference type="GO" id="GO:0008652">
    <property type="term" value="P:amino acid biosynthetic process"/>
    <property type="evidence" value="ECO:0007669"/>
    <property type="project" value="UniProtKB-KW"/>
</dbReference>
<dbReference type="PROSITE" id="PS00788">
    <property type="entry name" value="CHORISMATE_SYNTHASE_2"/>
    <property type="match status" value="1"/>
</dbReference>
<evidence type="ECO:0000256" key="5">
    <source>
        <dbReference type="ARBA" id="ARBA00022605"/>
    </source>
</evidence>
<keyword evidence="8" id="KW-0456">Lyase</keyword>
<organism evidence="9 10">
    <name type="scientific">Escherichia coli</name>
    <dbReference type="NCBI Taxonomy" id="562"/>
    <lineage>
        <taxon>Bacteria</taxon>
        <taxon>Pseudomonadati</taxon>
        <taxon>Pseudomonadota</taxon>
        <taxon>Gammaproteobacteria</taxon>
        <taxon>Enterobacterales</taxon>
        <taxon>Enterobacteriaceae</taxon>
        <taxon>Escherichia</taxon>
    </lineage>
</organism>
<gene>
    <name evidence="9" type="ORF">E4K51_28595</name>
</gene>
<comment type="pathway">
    <text evidence="2">Metabolic intermediate biosynthesis; chorismate biosynthesis; chorismate from D-erythrose 4-phosphate and phosphoenolpyruvate: step 7/7.</text>
</comment>
<dbReference type="EMBL" id="SQQU01000405">
    <property type="protein sequence ID" value="MQS33942.1"/>
    <property type="molecule type" value="Genomic_DNA"/>
</dbReference>
<sequence>KRQGGYGRGRRMQIEKDTVEIVSGVRNGYTLGSPITMVVTNDDFTHWRKIMGAAPISDEERENMKRTITKPRPGHADLVGGMKYNHRDLRNVLERSSARETAARVAVGALCKVLLEQLDIEIYSRVVEIGGIKDKDFYDSETFKANLDRNDVRVIDDGIAQARRDKIDEAKNDGDSIGGVV</sequence>
<reference evidence="9 10" key="1">
    <citation type="journal article" date="2019" name="Microorganisms">
        <title>Characteristics of Carbapenem-Resistant and Colistin-Resistant Escherichia coli Co-Producing NDM-1 and MCR-1 from Pig Farms in China.</title>
        <authorList>
            <person name="Peng Z."/>
            <person name="Li X."/>
            <person name="Hu Z."/>
            <person name="Li Z."/>
            <person name="Lv Y."/>
            <person name="Lei M."/>
            <person name="Wu B."/>
            <person name="Chen H."/>
            <person name="Wang X."/>
        </authorList>
    </citation>
    <scope>NUCLEOTIDE SEQUENCE [LARGE SCALE GENOMIC DNA]</scope>
    <source>
        <strain evidence="9 10">RXD010</strain>
    </source>
</reference>
<keyword evidence="7" id="KW-0057">Aromatic amino acid biosynthesis</keyword>
<evidence type="ECO:0000256" key="7">
    <source>
        <dbReference type="ARBA" id="ARBA00023141"/>
    </source>
</evidence>